<name>A0AB39VZK3_9FLAO</name>
<accession>A0AB39VZK3</accession>
<sequence>MEKLFAYGTLKDKDIQEDVFGRTLRGVPETLMGYVVKEILIEEEFGMEPYPIIAPTQNNEDTIEGMVYDLTEKELQLADTYEGSHYKRVEVQLQSKEIAWAYSAKI</sequence>
<evidence type="ECO:0000313" key="4">
    <source>
        <dbReference type="EMBL" id="XDU94021.1"/>
    </source>
</evidence>
<dbReference type="InterPro" id="IPR045038">
    <property type="entry name" value="AIG2-like"/>
</dbReference>
<gene>
    <name evidence="4" type="ORF">AB3G34_08955</name>
</gene>
<dbReference type="GO" id="GO:0016746">
    <property type="term" value="F:acyltransferase activity"/>
    <property type="evidence" value="ECO:0007669"/>
    <property type="project" value="UniProtKB-KW"/>
</dbReference>
<keyword evidence="4" id="KW-0012">Acyltransferase</keyword>
<proteinExistence type="predicted"/>
<evidence type="ECO:0000259" key="3">
    <source>
        <dbReference type="Pfam" id="PF06094"/>
    </source>
</evidence>
<evidence type="ECO:0000256" key="1">
    <source>
        <dbReference type="ARBA" id="ARBA00022679"/>
    </source>
</evidence>
<dbReference type="AlphaFoldDB" id="A0AB39VZK3"/>
<keyword evidence="1 4" id="KW-0808">Transferase</keyword>
<organism evidence="4">
    <name type="scientific">Flavobacterium sp. WC2409</name>
    <dbReference type="NCBI Taxonomy" id="3234139"/>
    <lineage>
        <taxon>Bacteria</taxon>
        <taxon>Pseudomonadati</taxon>
        <taxon>Bacteroidota</taxon>
        <taxon>Flavobacteriia</taxon>
        <taxon>Flavobacteriales</taxon>
        <taxon>Flavobacteriaceae</taxon>
        <taxon>Flavobacterium</taxon>
    </lineage>
</organism>
<dbReference type="SUPFAM" id="SSF110857">
    <property type="entry name" value="Gamma-glutamyl cyclotransferase-like"/>
    <property type="match status" value="1"/>
</dbReference>
<dbReference type="InterPro" id="IPR013024">
    <property type="entry name" value="GGCT-like"/>
</dbReference>
<feature type="domain" description="Gamma-glutamylcyclotransferase AIG2-like" evidence="3">
    <location>
        <begin position="4"/>
        <end position="103"/>
    </location>
</feature>
<dbReference type="CDD" id="cd06661">
    <property type="entry name" value="GGCT_like"/>
    <property type="match status" value="1"/>
</dbReference>
<evidence type="ECO:0000256" key="2">
    <source>
        <dbReference type="ARBA" id="ARBA00030602"/>
    </source>
</evidence>
<dbReference type="PANTHER" id="PTHR31544:SF2">
    <property type="entry name" value="AIG2-LIKE PROTEIN D"/>
    <property type="match status" value="1"/>
</dbReference>
<protein>
    <recommendedName>
        <fullName evidence="2">Putative gamma-glutamylcyclotransferase</fullName>
    </recommendedName>
</protein>
<dbReference type="EMBL" id="CP165625">
    <property type="protein sequence ID" value="XDU94021.1"/>
    <property type="molecule type" value="Genomic_DNA"/>
</dbReference>
<dbReference type="InterPro" id="IPR036568">
    <property type="entry name" value="GGCT-like_sf"/>
</dbReference>
<dbReference type="InterPro" id="IPR009288">
    <property type="entry name" value="AIG2-like_dom"/>
</dbReference>
<dbReference type="Pfam" id="PF06094">
    <property type="entry name" value="GGACT"/>
    <property type="match status" value="1"/>
</dbReference>
<dbReference type="Gene3D" id="3.10.490.10">
    <property type="entry name" value="Gamma-glutamyl cyclotransferase-like"/>
    <property type="match status" value="1"/>
</dbReference>
<dbReference type="RefSeq" id="WP_367754100.1">
    <property type="nucleotide sequence ID" value="NZ_CP165625.1"/>
</dbReference>
<reference evidence="4" key="1">
    <citation type="submission" date="2024-07" db="EMBL/GenBank/DDBJ databases">
        <authorList>
            <person name="Biller S.J."/>
        </authorList>
    </citation>
    <scope>NUCLEOTIDE SEQUENCE</scope>
    <source>
        <strain evidence="4">WC2409</strain>
    </source>
</reference>
<dbReference type="PANTHER" id="PTHR31544">
    <property type="entry name" value="AIG2-LIKE PROTEIN D"/>
    <property type="match status" value="1"/>
</dbReference>